<accession>A0A0F2TBX1</accession>
<evidence type="ECO:0000313" key="2">
    <source>
        <dbReference type="Proteomes" id="UP000033699"/>
    </source>
</evidence>
<proteinExistence type="predicted"/>
<name>A0A0F2TBX1_STRR3</name>
<comment type="caution">
    <text evidence="1">The sequence shown here is derived from an EMBL/GenBank/DDBJ whole genome shotgun (WGS) entry which is preliminary data.</text>
</comment>
<dbReference type="OrthoDB" id="4221120at2"/>
<dbReference type="RefSeq" id="WP_045698649.1">
    <property type="nucleotide sequence ID" value="NZ_JZKH01000039.1"/>
</dbReference>
<keyword evidence="2" id="KW-1185">Reference proteome</keyword>
<dbReference type="EMBL" id="JZKH01000039">
    <property type="protein sequence ID" value="KJS60659.1"/>
    <property type="molecule type" value="Genomic_DNA"/>
</dbReference>
<dbReference type="Proteomes" id="UP000033699">
    <property type="component" value="Unassembled WGS sequence"/>
</dbReference>
<sequence length="149" mass="15841">MQFAAVRAAIADAARAVILPTGAAKLTCTGYTPDAVTAPHFFVGEYTVEYDRTFGRGRDEAEFTCRCLVGRQDDRNAQAILDGMLSGAGPASLKRAIEAARGAPGQAALGGLADDLHVVRVQGYRWYEHAGIQYVGAEVIIRVIGDGRT</sequence>
<dbReference type="AlphaFoldDB" id="A0A0F2TBX1"/>
<reference evidence="1 2" key="1">
    <citation type="submission" date="2015-02" db="EMBL/GenBank/DDBJ databases">
        <authorList>
            <person name="Ju K.-S."/>
            <person name="Doroghazi J.R."/>
            <person name="Metcalf W."/>
        </authorList>
    </citation>
    <scope>NUCLEOTIDE SEQUENCE [LARGE SCALE GENOMIC DNA]</scope>
    <source>
        <strain evidence="1 2">ATCC 31215</strain>
    </source>
</reference>
<dbReference type="PATRIC" id="fig|359131.3.peg.4611"/>
<evidence type="ECO:0000313" key="1">
    <source>
        <dbReference type="EMBL" id="KJS60659.1"/>
    </source>
</evidence>
<protein>
    <submittedName>
        <fullName evidence="1">Uncharacterized protein</fullName>
    </submittedName>
</protein>
<organism evidence="1 2">
    <name type="scientific">Streptomyces rubellomurinus (strain ATCC 31215)</name>
    <dbReference type="NCBI Taxonomy" id="359131"/>
    <lineage>
        <taxon>Bacteria</taxon>
        <taxon>Bacillati</taxon>
        <taxon>Actinomycetota</taxon>
        <taxon>Actinomycetes</taxon>
        <taxon>Kitasatosporales</taxon>
        <taxon>Streptomycetaceae</taxon>
        <taxon>Streptomyces</taxon>
    </lineage>
</organism>
<gene>
    <name evidence="1" type="ORF">VM95_19755</name>
</gene>